<keyword evidence="8" id="KW-1185">Reference proteome</keyword>
<evidence type="ECO:0000259" key="6">
    <source>
        <dbReference type="SMART" id="SM00839"/>
    </source>
</evidence>
<evidence type="ECO:0000256" key="2">
    <source>
        <dbReference type="ARBA" id="ARBA00023002"/>
    </source>
</evidence>
<sequence>MQLFETVREMGHEQILYCHGKNPDIRAIIAIHDTSLGPAMGATRLYPYINEEAALKDALRLSRGMTYKAACANIPAGGGKAVIIANPTDKTDDMLRAYGRFVESLKGRFITGQDVNITPQDVRTIQQETNHVVGVEEKSGGPAPITALGVFLGIKAAVEFRWQTQRLEGMRVAVQGLGNVGKNLCQHLYENGVQLFVSDIRPEKTVEIKNLFGATVVEPEEIYGLDVDIFSPCAMGGIINSQTIPQIQAKIIAGAANNQLENERLHGQRLIEKGILYSPDYVINAGGIINVYNEMIGYDEDKAFKQVNNIYDTLLKIFGIAYQQGITTNDASKRLAEERILQARAIKNQQLAA</sequence>
<accession>A0A2H6LFF3</accession>
<dbReference type="PIRSF" id="PIRSF000188">
    <property type="entry name" value="Phe_leu_dh"/>
    <property type="match status" value="1"/>
</dbReference>
<evidence type="ECO:0000313" key="7">
    <source>
        <dbReference type="EMBL" id="GBE91876.1"/>
    </source>
</evidence>
<dbReference type="InterPro" id="IPR006097">
    <property type="entry name" value="Glu/Leu/Phe/Val/Trp_DH_dimer"/>
</dbReference>
<dbReference type="CDD" id="cd01075">
    <property type="entry name" value="NAD_bind_Leu_Phe_Val_DH"/>
    <property type="match status" value="1"/>
</dbReference>
<dbReference type="AlphaFoldDB" id="A0A2H6LFF3"/>
<evidence type="ECO:0000256" key="1">
    <source>
        <dbReference type="ARBA" id="ARBA00006382"/>
    </source>
</evidence>
<dbReference type="InterPro" id="IPR006096">
    <property type="entry name" value="Glu/Leu/Phe/Val/Trp_DH_C"/>
</dbReference>
<gene>
    <name evidence="7" type="ORF">NCWK1_1629</name>
</gene>
<comment type="similarity">
    <text evidence="1">Belongs to the Glu/Leu/Phe/Val dehydrogenases family.</text>
</comment>
<dbReference type="EMBL" id="BDGE01000026">
    <property type="protein sequence ID" value="GBE91876.1"/>
    <property type="molecule type" value="Genomic_DNA"/>
</dbReference>
<dbReference type="Pfam" id="PF00208">
    <property type="entry name" value="ELFV_dehydrog"/>
    <property type="match status" value="2"/>
</dbReference>
<dbReference type="SUPFAM" id="SSF53223">
    <property type="entry name" value="Aminoacid dehydrogenase-like, N-terminal domain"/>
    <property type="match status" value="1"/>
</dbReference>
<dbReference type="InterPro" id="IPR016211">
    <property type="entry name" value="Glu/Phe/Leu/Val/Trp_DH_bac/arc"/>
</dbReference>
<dbReference type="Gene3D" id="3.40.50.10860">
    <property type="entry name" value="Leucine Dehydrogenase, chain A, domain 1"/>
    <property type="match status" value="1"/>
</dbReference>
<comment type="caution">
    <text evidence="7">The sequence shown here is derived from an EMBL/GenBank/DDBJ whole genome shotgun (WGS) entry which is preliminary data.</text>
</comment>
<evidence type="ECO:0000256" key="4">
    <source>
        <dbReference type="PIRSR" id="PIRSR000188-1"/>
    </source>
</evidence>
<dbReference type="SMART" id="SM00839">
    <property type="entry name" value="ELFV_dehydrog"/>
    <property type="match status" value="1"/>
</dbReference>
<evidence type="ECO:0000256" key="5">
    <source>
        <dbReference type="PIRSR" id="PIRSR000188-2"/>
    </source>
</evidence>
<dbReference type="Proteomes" id="UP000236527">
    <property type="component" value="Unassembled WGS sequence"/>
</dbReference>
<dbReference type="GO" id="GO:0006520">
    <property type="term" value="P:amino acid metabolic process"/>
    <property type="evidence" value="ECO:0007669"/>
    <property type="project" value="InterPro"/>
</dbReference>
<evidence type="ECO:0000256" key="3">
    <source>
        <dbReference type="ARBA" id="ARBA00023027"/>
    </source>
</evidence>
<dbReference type="Pfam" id="PF02812">
    <property type="entry name" value="ELFV_dehydrog_N"/>
    <property type="match status" value="1"/>
</dbReference>
<feature type="active site" description="Proton donor/acceptor" evidence="4">
    <location>
        <position position="80"/>
    </location>
</feature>
<dbReference type="PROSITE" id="PS00074">
    <property type="entry name" value="GLFV_DEHYDROGENASE"/>
    <property type="match status" value="1"/>
</dbReference>
<keyword evidence="2" id="KW-0560">Oxidoreductase</keyword>
<dbReference type="SUPFAM" id="SSF51735">
    <property type="entry name" value="NAD(P)-binding Rossmann-fold domains"/>
    <property type="match status" value="1"/>
</dbReference>
<dbReference type="NCBIfam" id="NF035922">
    <property type="entry name" value="Trp_DH_ScyB"/>
    <property type="match status" value="1"/>
</dbReference>
<evidence type="ECO:0000313" key="8">
    <source>
        <dbReference type="Proteomes" id="UP000236527"/>
    </source>
</evidence>
<dbReference type="GO" id="GO:0000166">
    <property type="term" value="F:nucleotide binding"/>
    <property type="evidence" value="ECO:0007669"/>
    <property type="project" value="UniProtKB-KW"/>
</dbReference>
<dbReference type="InterPro" id="IPR046346">
    <property type="entry name" value="Aminoacid_DH-like_N_sf"/>
</dbReference>
<proteinExistence type="inferred from homology"/>
<dbReference type="RefSeq" id="WP_103124408.1">
    <property type="nucleotide sequence ID" value="NZ_DF978425.1"/>
</dbReference>
<dbReference type="InterPro" id="IPR033524">
    <property type="entry name" value="Glu/Leu/Phe/Val_DH_AS"/>
</dbReference>
<dbReference type="PANTHER" id="PTHR42722:SF1">
    <property type="entry name" value="VALINE DEHYDROGENASE"/>
    <property type="match status" value="1"/>
</dbReference>
<organism evidence="7 8">
    <name type="scientific">Nostoc cycadae WK-1</name>
    <dbReference type="NCBI Taxonomy" id="1861711"/>
    <lineage>
        <taxon>Bacteria</taxon>
        <taxon>Bacillati</taxon>
        <taxon>Cyanobacteriota</taxon>
        <taxon>Cyanophyceae</taxon>
        <taxon>Nostocales</taxon>
        <taxon>Nostocaceae</taxon>
        <taxon>Nostoc</taxon>
    </lineage>
</organism>
<dbReference type="Gene3D" id="3.40.50.720">
    <property type="entry name" value="NAD(P)-binding Rossmann-like Domain"/>
    <property type="match status" value="1"/>
</dbReference>
<feature type="binding site" evidence="5">
    <location>
        <begin position="176"/>
        <end position="181"/>
    </location>
    <ligand>
        <name>NAD(+)</name>
        <dbReference type="ChEBI" id="CHEBI:57540"/>
    </ligand>
</feature>
<dbReference type="PANTHER" id="PTHR42722">
    <property type="entry name" value="LEUCINE DEHYDROGENASE"/>
    <property type="match status" value="1"/>
</dbReference>
<reference evidence="8" key="1">
    <citation type="journal article" date="2018" name="Genome Announc.">
        <title>Draft Genome Sequence of the Nitrogen-Fixing and Hormogonia-Inducing Cyanobacterium Nostoc cycadae Strain WK-1, Isolated from the Coralloid Roots of Cycas revoluta.</title>
        <authorList>
            <person name="Kanesaki Y."/>
            <person name="Hirose M."/>
            <person name="Hirose Y."/>
            <person name="Fujisawa T."/>
            <person name="Nakamura Y."/>
            <person name="Watanabe S."/>
            <person name="Matsunaga S."/>
            <person name="Uchida H."/>
            <person name="Murakami A."/>
        </authorList>
    </citation>
    <scope>NUCLEOTIDE SEQUENCE [LARGE SCALE GENOMIC DNA]</scope>
    <source>
        <strain evidence="8">WK-1</strain>
    </source>
</reference>
<dbReference type="InterPro" id="IPR036291">
    <property type="entry name" value="NAD(P)-bd_dom_sf"/>
</dbReference>
<feature type="domain" description="Glutamate/phenylalanine/leucine/valine/L-tryptophan dehydrogenase C-terminal" evidence="6">
    <location>
        <begin position="140"/>
        <end position="348"/>
    </location>
</feature>
<dbReference type="GO" id="GO:0016639">
    <property type="term" value="F:oxidoreductase activity, acting on the CH-NH2 group of donors, NAD or NADP as acceptor"/>
    <property type="evidence" value="ECO:0007669"/>
    <property type="project" value="InterPro"/>
</dbReference>
<protein>
    <submittedName>
        <fullName evidence="7">Glutamate dehydrogenase/leucine dehydrogenase</fullName>
    </submittedName>
</protein>
<name>A0A2H6LFF3_9NOSO</name>
<keyword evidence="5" id="KW-0547">Nucleotide-binding</keyword>
<keyword evidence="3 5" id="KW-0520">NAD</keyword>